<feature type="region of interest" description="Disordered" evidence="1">
    <location>
        <begin position="187"/>
        <end position="215"/>
    </location>
</feature>
<evidence type="ECO:0000313" key="2">
    <source>
        <dbReference type="EMBL" id="MFC5506639.1"/>
    </source>
</evidence>
<dbReference type="RefSeq" id="WP_067993545.1">
    <property type="nucleotide sequence ID" value="NZ_JBHSLU010000047.1"/>
</dbReference>
<accession>A0ABW0P1V3</accession>
<evidence type="ECO:0000313" key="3">
    <source>
        <dbReference type="Proteomes" id="UP001596060"/>
    </source>
</evidence>
<proteinExistence type="predicted"/>
<dbReference type="EMBL" id="JBHSLU010000047">
    <property type="protein sequence ID" value="MFC5506639.1"/>
    <property type="molecule type" value="Genomic_DNA"/>
</dbReference>
<evidence type="ECO:0000256" key="1">
    <source>
        <dbReference type="SAM" id="MobiDB-lite"/>
    </source>
</evidence>
<dbReference type="Proteomes" id="UP001596060">
    <property type="component" value="Unassembled WGS sequence"/>
</dbReference>
<gene>
    <name evidence="2" type="ORF">ACFPN9_15385</name>
</gene>
<feature type="compositionally biased region" description="Basic and acidic residues" evidence="1">
    <location>
        <begin position="187"/>
        <end position="200"/>
    </location>
</feature>
<comment type="caution">
    <text evidence="2">The sequence shown here is derived from an EMBL/GenBank/DDBJ whole genome shotgun (WGS) entry which is preliminary data.</text>
</comment>
<protein>
    <recommendedName>
        <fullName evidence="4">Nucleotidyl transferase AbiEii/AbiGii toxin family protein</fullName>
    </recommendedName>
</protein>
<sequence length="215" mass="23805">MPTELNADILEHAFDDLGQMARDNGLICEIAVYGGASIMLATDIRGVTRDVDSAFLKEAPFIDQAVQVISRKRGLPDDWLNQSIAHMVTGRIGPTAKLTLFNEYPRDHGVPGLRVLLPTPEYILAMKLIISGRTEPHKDESDRKDIIGLMRITKIRDKTKMMDLVKHFFPSAVGTGERIKAKIEDAIKAEKDSRSHDSDAKTWNAQGSRAPGSGR</sequence>
<organism evidence="2 3">
    <name type="scientific">Bosea massiliensis</name>
    <dbReference type="NCBI Taxonomy" id="151419"/>
    <lineage>
        <taxon>Bacteria</taxon>
        <taxon>Pseudomonadati</taxon>
        <taxon>Pseudomonadota</taxon>
        <taxon>Alphaproteobacteria</taxon>
        <taxon>Hyphomicrobiales</taxon>
        <taxon>Boseaceae</taxon>
        <taxon>Bosea</taxon>
    </lineage>
</organism>
<name>A0ABW0P1V3_9HYPH</name>
<evidence type="ECO:0008006" key="4">
    <source>
        <dbReference type="Google" id="ProtNLM"/>
    </source>
</evidence>
<reference evidence="3" key="1">
    <citation type="journal article" date="2019" name="Int. J. Syst. Evol. Microbiol.">
        <title>The Global Catalogue of Microorganisms (GCM) 10K type strain sequencing project: providing services to taxonomists for standard genome sequencing and annotation.</title>
        <authorList>
            <consortium name="The Broad Institute Genomics Platform"/>
            <consortium name="The Broad Institute Genome Sequencing Center for Infectious Disease"/>
            <person name="Wu L."/>
            <person name="Ma J."/>
        </authorList>
    </citation>
    <scope>NUCLEOTIDE SEQUENCE [LARGE SCALE GENOMIC DNA]</scope>
    <source>
        <strain evidence="3">CCUG 43117</strain>
    </source>
</reference>
<keyword evidence="3" id="KW-1185">Reference proteome</keyword>